<dbReference type="OrthoDB" id="6433839at2759"/>
<dbReference type="Proteomes" id="UP000887013">
    <property type="component" value="Unassembled WGS sequence"/>
</dbReference>
<dbReference type="InterPro" id="IPR052709">
    <property type="entry name" value="Transposase-MT_Hybrid"/>
</dbReference>
<proteinExistence type="predicted"/>
<keyword evidence="2" id="KW-1185">Reference proteome</keyword>
<dbReference type="EMBL" id="BMAW01070227">
    <property type="protein sequence ID" value="GFT72336.1"/>
    <property type="molecule type" value="Genomic_DNA"/>
</dbReference>
<organism evidence="1 2">
    <name type="scientific">Nephila pilipes</name>
    <name type="common">Giant wood spider</name>
    <name type="synonym">Nephila maculata</name>
    <dbReference type="NCBI Taxonomy" id="299642"/>
    <lineage>
        <taxon>Eukaryota</taxon>
        <taxon>Metazoa</taxon>
        <taxon>Ecdysozoa</taxon>
        <taxon>Arthropoda</taxon>
        <taxon>Chelicerata</taxon>
        <taxon>Arachnida</taxon>
        <taxon>Araneae</taxon>
        <taxon>Araneomorphae</taxon>
        <taxon>Entelegynae</taxon>
        <taxon>Araneoidea</taxon>
        <taxon>Nephilidae</taxon>
        <taxon>Nephila</taxon>
    </lineage>
</organism>
<dbReference type="PANTHER" id="PTHR46060:SF1">
    <property type="entry name" value="MARINER MOS1 TRANSPOSASE-LIKE PROTEIN"/>
    <property type="match status" value="1"/>
</dbReference>
<name>A0A8X6PID6_NEPPI</name>
<reference evidence="1" key="1">
    <citation type="submission" date="2020-08" db="EMBL/GenBank/DDBJ databases">
        <title>Multicomponent nature underlies the extraordinary mechanical properties of spider dragline silk.</title>
        <authorList>
            <person name="Kono N."/>
            <person name="Nakamura H."/>
            <person name="Mori M."/>
            <person name="Yoshida Y."/>
            <person name="Ohtoshi R."/>
            <person name="Malay A.D."/>
            <person name="Moran D.A.P."/>
            <person name="Tomita M."/>
            <person name="Numata K."/>
            <person name="Arakawa K."/>
        </authorList>
    </citation>
    <scope>NUCLEOTIDE SEQUENCE</scope>
</reference>
<gene>
    <name evidence="1" type="primary">gvqw3</name>
    <name evidence="1" type="ORF">NPIL_158601</name>
</gene>
<evidence type="ECO:0000313" key="2">
    <source>
        <dbReference type="Proteomes" id="UP000887013"/>
    </source>
</evidence>
<dbReference type="AlphaFoldDB" id="A0A8X6PID6"/>
<dbReference type="PANTHER" id="PTHR46060">
    <property type="entry name" value="MARINER MOS1 TRANSPOSASE-LIKE PROTEIN"/>
    <property type="match status" value="1"/>
</dbReference>
<sequence>MLLREAYGDNTMSQNIVYRWHKMSRVGGEDTEVEDRSGRPKMCHSDQNVKKVRDMLNSDRRLNVRILEDECNIRKSTVHRIVTKNSGMRNIRKKLVPKVLSDK</sequence>
<comment type="caution">
    <text evidence="1">The sequence shown here is derived from an EMBL/GenBank/DDBJ whole genome shotgun (WGS) entry which is preliminary data.</text>
</comment>
<protein>
    <submittedName>
        <fullName evidence="1">HTH_48 domain-containing protein</fullName>
    </submittedName>
</protein>
<accession>A0A8X6PID6</accession>
<evidence type="ECO:0000313" key="1">
    <source>
        <dbReference type="EMBL" id="GFT72336.1"/>
    </source>
</evidence>